<keyword evidence="2" id="KW-1133">Transmembrane helix</keyword>
<dbReference type="EMBL" id="WMQV01000062">
    <property type="protein sequence ID" value="MTL95562.1"/>
    <property type="molecule type" value="Genomic_DNA"/>
</dbReference>
<evidence type="ECO:0000256" key="1">
    <source>
        <dbReference type="SAM" id="Coils"/>
    </source>
</evidence>
<protein>
    <submittedName>
        <fullName evidence="4">DUF2304 family protein</fullName>
    </submittedName>
</protein>
<name>A0A6I3NFW8_9FIRM</name>
<evidence type="ECO:0000313" key="5">
    <source>
        <dbReference type="Proteomes" id="UP000487649"/>
    </source>
</evidence>
<dbReference type="Pfam" id="PF10066">
    <property type="entry name" value="DUF2304"/>
    <property type="match status" value="1"/>
</dbReference>
<evidence type="ECO:0000313" key="4">
    <source>
        <dbReference type="EMBL" id="MTL95562.1"/>
    </source>
</evidence>
<gene>
    <name evidence="4" type="ORF">GMA64_13605</name>
    <name evidence="3" type="ORF">GMA92_15580</name>
</gene>
<feature type="coiled-coil region" evidence="1">
    <location>
        <begin position="95"/>
        <end position="122"/>
    </location>
</feature>
<proteinExistence type="predicted"/>
<dbReference type="Proteomes" id="UP000487649">
    <property type="component" value="Unassembled WGS sequence"/>
</dbReference>
<dbReference type="AlphaFoldDB" id="A0A6I3NFW8"/>
<dbReference type="InterPro" id="IPR019277">
    <property type="entry name" value="DUF2304"/>
</dbReference>
<evidence type="ECO:0000256" key="2">
    <source>
        <dbReference type="SAM" id="Phobius"/>
    </source>
</evidence>
<evidence type="ECO:0000313" key="3">
    <source>
        <dbReference type="EMBL" id="MTK22815.1"/>
    </source>
</evidence>
<reference evidence="4 5" key="1">
    <citation type="journal article" date="2019" name="Nat. Med.">
        <title>A library of human gut bacterial isolates paired with longitudinal multiomics data enables mechanistic microbiome research.</title>
        <authorList>
            <person name="Poyet M."/>
            <person name="Groussin M."/>
            <person name="Gibbons S.M."/>
            <person name="Avila-Pacheco J."/>
            <person name="Jiang X."/>
            <person name="Kearney S.M."/>
            <person name="Perrotta A.R."/>
            <person name="Berdy B."/>
            <person name="Zhao S."/>
            <person name="Lieberman T.D."/>
            <person name="Swanson P.K."/>
            <person name="Smith M."/>
            <person name="Roesemann S."/>
            <person name="Alexander J.E."/>
            <person name="Rich S.A."/>
            <person name="Livny J."/>
            <person name="Vlamakis H."/>
            <person name="Clish C."/>
            <person name="Bullock K."/>
            <person name="Deik A."/>
            <person name="Scott J."/>
            <person name="Pierce K.A."/>
            <person name="Xavier R.J."/>
            <person name="Alm E.J."/>
        </authorList>
    </citation>
    <scope>NUCLEOTIDE SEQUENCE</scope>
    <source>
        <strain evidence="4">BIOML-A179</strain>
        <strain evidence="3 5">BIOML-A198</strain>
    </source>
</reference>
<dbReference type="EMBL" id="WMQE01000064">
    <property type="protein sequence ID" value="MTK22815.1"/>
    <property type="molecule type" value="Genomic_DNA"/>
</dbReference>
<organism evidence="4">
    <name type="scientific">Turicibacter sanguinis</name>
    <dbReference type="NCBI Taxonomy" id="154288"/>
    <lineage>
        <taxon>Bacteria</taxon>
        <taxon>Bacillati</taxon>
        <taxon>Bacillota</taxon>
        <taxon>Erysipelotrichia</taxon>
        <taxon>Erysipelotrichales</taxon>
        <taxon>Turicibacteraceae</taxon>
        <taxon>Turicibacter</taxon>
    </lineage>
</organism>
<feature type="transmembrane region" description="Helical" evidence="2">
    <location>
        <begin position="40"/>
        <end position="63"/>
    </location>
</feature>
<feature type="transmembrane region" description="Helical" evidence="2">
    <location>
        <begin position="6"/>
        <end position="28"/>
    </location>
</feature>
<accession>A0A6I3NFW8</accession>
<feature type="transmembrane region" description="Helical" evidence="2">
    <location>
        <begin position="75"/>
        <end position="93"/>
    </location>
</feature>
<dbReference type="GeneID" id="60058592"/>
<comment type="caution">
    <text evidence="4">The sequence shown here is derived from an EMBL/GenBank/DDBJ whole genome shotgun (WGS) entry which is preliminary data.</text>
</comment>
<keyword evidence="2" id="KW-0812">Transmembrane</keyword>
<keyword evidence="2" id="KW-0472">Membrane</keyword>
<sequence length="124" mass="14714">MFNEQFLNIKLQIILMMGCFFTYWYILRKVKKSNVRIEDIIIWIIGVIILFIFSIVPAIPFSLANLLGFESTVNIIFFLVIFFLFIMTFLLTIRLSQTQEKLKELTHKIAIENSQVQKEMEDIQ</sequence>
<keyword evidence="1" id="KW-0175">Coiled coil</keyword>
<dbReference type="RefSeq" id="WP_040764027.1">
    <property type="nucleotide sequence ID" value="NZ_CP053187.1"/>
</dbReference>